<feature type="region of interest" description="Disordered" evidence="1">
    <location>
        <begin position="105"/>
        <end position="141"/>
    </location>
</feature>
<dbReference type="EMBL" id="CACTIH010005738">
    <property type="protein sequence ID" value="CAA3001153.1"/>
    <property type="molecule type" value="Genomic_DNA"/>
</dbReference>
<comment type="caution">
    <text evidence="2">The sequence shown here is derived from an EMBL/GenBank/DDBJ whole genome shotgun (WGS) entry which is preliminary data.</text>
</comment>
<dbReference type="Gramene" id="OE9A084423T1">
    <property type="protein sequence ID" value="OE9A084423C1"/>
    <property type="gene ID" value="OE9A084423"/>
</dbReference>
<accession>A0A8S0TAW4</accession>
<evidence type="ECO:0000256" key="1">
    <source>
        <dbReference type="SAM" id="MobiDB-lite"/>
    </source>
</evidence>
<evidence type="ECO:0000313" key="3">
    <source>
        <dbReference type="Proteomes" id="UP000594638"/>
    </source>
</evidence>
<dbReference type="Proteomes" id="UP000594638">
    <property type="component" value="Unassembled WGS sequence"/>
</dbReference>
<protein>
    <submittedName>
        <fullName evidence="2">Uncharacterized protein</fullName>
    </submittedName>
</protein>
<proteinExistence type="predicted"/>
<keyword evidence="3" id="KW-1185">Reference proteome</keyword>
<dbReference type="AlphaFoldDB" id="A0A8S0TAW4"/>
<feature type="compositionally biased region" description="Basic and acidic residues" evidence="1">
    <location>
        <begin position="105"/>
        <end position="115"/>
    </location>
</feature>
<organism evidence="2 3">
    <name type="scientific">Olea europaea subsp. europaea</name>
    <dbReference type="NCBI Taxonomy" id="158383"/>
    <lineage>
        <taxon>Eukaryota</taxon>
        <taxon>Viridiplantae</taxon>
        <taxon>Streptophyta</taxon>
        <taxon>Embryophyta</taxon>
        <taxon>Tracheophyta</taxon>
        <taxon>Spermatophyta</taxon>
        <taxon>Magnoliopsida</taxon>
        <taxon>eudicotyledons</taxon>
        <taxon>Gunneridae</taxon>
        <taxon>Pentapetalae</taxon>
        <taxon>asterids</taxon>
        <taxon>lamiids</taxon>
        <taxon>Lamiales</taxon>
        <taxon>Oleaceae</taxon>
        <taxon>Oleeae</taxon>
        <taxon>Olea</taxon>
    </lineage>
</organism>
<reference evidence="2 3" key="1">
    <citation type="submission" date="2019-12" db="EMBL/GenBank/DDBJ databases">
        <authorList>
            <person name="Alioto T."/>
            <person name="Alioto T."/>
            <person name="Gomez Garrido J."/>
        </authorList>
    </citation>
    <scope>NUCLEOTIDE SEQUENCE [LARGE SCALE GENOMIC DNA]</scope>
</reference>
<evidence type="ECO:0000313" key="2">
    <source>
        <dbReference type="EMBL" id="CAA3001153.1"/>
    </source>
</evidence>
<sequence>MADEQTSAAKLEGPNCFSNPKAFEVLCVQVPELQANNKVLKAKLEDIKSHMSSLNEGKTNKMDDVIQKQACIKSDLLDIRTNMQFIFESVSIMIYSAMDGIIRRSGDRTSERGVGQKESPGVGDQERHGAGGSENAQEIVT</sequence>
<name>A0A8S0TAW4_OLEEU</name>
<gene>
    <name evidence="2" type="ORF">OLEA9_A084423</name>
</gene>